<dbReference type="EMBL" id="JAVDXU010000001">
    <property type="protein sequence ID" value="MDR7268170.1"/>
    <property type="molecule type" value="Genomic_DNA"/>
</dbReference>
<evidence type="ECO:0000313" key="3">
    <source>
        <dbReference type="Proteomes" id="UP001180453"/>
    </source>
</evidence>
<keyword evidence="1" id="KW-0812">Transmembrane</keyword>
<reference evidence="2 3" key="1">
    <citation type="submission" date="2023-07" db="EMBL/GenBank/DDBJ databases">
        <title>Sorghum-associated microbial communities from plants grown in Nebraska, USA.</title>
        <authorList>
            <person name="Schachtman D."/>
        </authorList>
    </citation>
    <scope>NUCLEOTIDE SEQUENCE [LARGE SCALE GENOMIC DNA]</scope>
    <source>
        <strain evidence="2 3">BE314</strain>
    </source>
</reference>
<keyword evidence="1" id="KW-0472">Membrane</keyword>
<evidence type="ECO:0000256" key="1">
    <source>
        <dbReference type="SAM" id="Phobius"/>
    </source>
</evidence>
<keyword evidence="1" id="KW-1133">Transmembrane helix</keyword>
<protein>
    <submittedName>
        <fullName evidence="2">Leucyl-tRNA synthetase</fullName>
    </submittedName>
</protein>
<proteinExistence type="predicted"/>
<name>A0ABU1YH45_ROSSA</name>
<keyword evidence="3" id="KW-1185">Reference proteome</keyword>
<evidence type="ECO:0000313" key="2">
    <source>
        <dbReference type="EMBL" id="MDR7268170.1"/>
    </source>
</evidence>
<accession>A0ABU1YH45</accession>
<organism evidence="2 3">
    <name type="scientific">Roseateles saccharophilus</name>
    <name type="common">Pseudomonas saccharophila</name>
    <dbReference type="NCBI Taxonomy" id="304"/>
    <lineage>
        <taxon>Bacteria</taxon>
        <taxon>Pseudomonadati</taxon>
        <taxon>Pseudomonadota</taxon>
        <taxon>Betaproteobacteria</taxon>
        <taxon>Burkholderiales</taxon>
        <taxon>Sphaerotilaceae</taxon>
        <taxon>Roseateles</taxon>
    </lineage>
</organism>
<dbReference type="Proteomes" id="UP001180453">
    <property type="component" value="Unassembled WGS sequence"/>
</dbReference>
<sequence length="232" mass="25400">MHVEPPTHAPTNLKELGIHYLMIVLGILTALGLEAGFEAWHHRRLANKTIEQVEVELKANLAEVRSTLQENQKTIAAVDTIYAELKTLARQDKPSSEALSEILNQRLRISIFTPGLRRDAWDTAVADQALMHMPINTLRRLSEAYTAQREAQMAVQTNFNVLGSFSRLTDAAVDAEFGRADAVEALKALRGYRLTLTAIAGIERDLARQLAQSLGEPMPAAASAPASTASAH</sequence>
<comment type="caution">
    <text evidence="2">The sequence shown here is derived from an EMBL/GenBank/DDBJ whole genome shotgun (WGS) entry which is preliminary data.</text>
</comment>
<gene>
    <name evidence="2" type="ORF">J2X20_000799</name>
</gene>
<dbReference type="RefSeq" id="WP_310261196.1">
    <property type="nucleotide sequence ID" value="NZ_JAVDXU010000001.1"/>
</dbReference>
<feature type="transmembrane region" description="Helical" evidence="1">
    <location>
        <begin position="20"/>
        <end position="40"/>
    </location>
</feature>